<evidence type="ECO:0000313" key="2">
    <source>
        <dbReference type="EMBL" id="CAH3014216.1"/>
    </source>
</evidence>
<comment type="caution">
    <text evidence="2">The sequence shown here is derived from an EMBL/GenBank/DDBJ whole genome shotgun (WGS) entry which is preliminary data.</text>
</comment>
<sequence length="259" mass="29097">MERFPFPRFIRQVGSPTMSYGLRSASFLSWHLLEEETVAAHKKDCAKADRAVNGALAKKIFFLTTKVVPVGSSIRRRNTEYFNNEEREVKEVITETVHTLAPNHTDNLLKATLNSITAGEINDQTLSVNTGILMEVVESYNELSDPEKRRQVLIIIADILPFKRLQELIPEYNTFCKEQEFEPLSKRTLLRKSTLCPASERKCLQGLDYYVADGGKAFDELLVVIEKFELQVATPLVRRPGSGSGTVDFSDPQGGEGSL</sequence>
<reference evidence="2 3" key="1">
    <citation type="submission" date="2022-05" db="EMBL/GenBank/DDBJ databases">
        <authorList>
            <consortium name="Genoscope - CEA"/>
            <person name="William W."/>
        </authorList>
    </citation>
    <scope>NUCLEOTIDE SEQUENCE [LARGE SCALE GENOMIC DNA]</scope>
</reference>
<organism evidence="2 3">
    <name type="scientific">Porites evermanni</name>
    <dbReference type="NCBI Taxonomy" id="104178"/>
    <lineage>
        <taxon>Eukaryota</taxon>
        <taxon>Metazoa</taxon>
        <taxon>Cnidaria</taxon>
        <taxon>Anthozoa</taxon>
        <taxon>Hexacorallia</taxon>
        <taxon>Scleractinia</taxon>
        <taxon>Fungiina</taxon>
        <taxon>Poritidae</taxon>
        <taxon>Porites</taxon>
    </lineage>
</organism>
<name>A0ABN8LB88_9CNID</name>
<gene>
    <name evidence="2" type="ORF">PEVE_00039532</name>
</gene>
<keyword evidence="3" id="KW-1185">Reference proteome</keyword>
<proteinExistence type="predicted"/>
<evidence type="ECO:0000313" key="3">
    <source>
        <dbReference type="Proteomes" id="UP001159427"/>
    </source>
</evidence>
<dbReference type="EMBL" id="CALNXI010000007">
    <property type="protein sequence ID" value="CAH3014216.1"/>
    <property type="molecule type" value="Genomic_DNA"/>
</dbReference>
<feature type="region of interest" description="Disordered" evidence="1">
    <location>
        <begin position="240"/>
        <end position="259"/>
    </location>
</feature>
<evidence type="ECO:0000256" key="1">
    <source>
        <dbReference type="SAM" id="MobiDB-lite"/>
    </source>
</evidence>
<dbReference type="Proteomes" id="UP001159427">
    <property type="component" value="Unassembled WGS sequence"/>
</dbReference>
<protein>
    <submittedName>
        <fullName evidence="2">Uncharacterized protein</fullName>
    </submittedName>
</protein>
<accession>A0ABN8LB88</accession>